<dbReference type="GO" id="GO:0030527">
    <property type="term" value="F:structural constituent of chromatin"/>
    <property type="evidence" value="ECO:0007669"/>
    <property type="project" value="InterPro"/>
</dbReference>
<proteinExistence type="inferred from homology"/>
<dbReference type="AlphaFoldDB" id="A0A2B7XDJ2"/>
<keyword evidence="3" id="KW-0158">Chromosome</keyword>
<dbReference type="GO" id="GO:0006334">
    <property type="term" value="P:nucleosome assembly"/>
    <property type="evidence" value="ECO:0007669"/>
    <property type="project" value="InterPro"/>
</dbReference>
<reference evidence="6 7" key="1">
    <citation type="submission" date="2017-10" db="EMBL/GenBank/DDBJ databases">
        <title>Comparative genomics in systemic dimorphic fungi from Ajellomycetaceae.</title>
        <authorList>
            <person name="Munoz J.F."/>
            <person name="Mcewen J.G."/>
            <person name="Clay O.K."/>
            <person name="Cuomo C.A."/>
        </authorList>
    </citation>
    <scope>NUCLEOTIDE SEQUENCE [LARGE SCALE GENOMIC DNA]</scope>
    <source>
        <strain evidence="6 7">UAMH130</strain>
    </source>
</reference>
<keyword evidence="3" id="KW-0539">Nucleus</keyword>
<feature type="compositionally biased region" description="Basic residues" evidence="4">
    <location>
        <begin position="231"/>
        <end position="254"/>
    </location>
</feature>
<dbReference type="GO" id="GO:0000786">
    <property type="term" value="C:nucleosome"/>
    <property type="evidence" value="ECO:0007669"/>
    <property type="project" value="InterPro"/>
</dbReference>
<keyword evidence="2 3" id="KW-0238">DNA-binding</keyword>
<dbReference type="InterPro" id="IPR005819">
    <property type="entry name" value="H1/H5"/>
</dbReference>
<dbReference type="Proteomes" id="UP000224080">
    <property type="component" value="Unassembled WGS sequence"/>
</dbReference>
<comment type="similarity">
    <text evidence="3">Belongs to the histone H1/H5 family.</text>
</comment>
<comment type="caution">
    <text evidence="6">The sequence shown here is derived from an EMBL/GenBank/DDBJ whole genome shotgun (WGS) entry which is preliminary data.</text>
</comment>
<name>A0A2B7XDJ2_9EURO</name>
<feature type="domain" description="H15" evidence="5">
    <location>
        <begin position="12"/>
        <end position="142"/>
    </location>
</feature>
<evidence type="ECO:0000256" key="4">
    <source>
        <dbReference type="SAM" id="MobiDB-lite"/>
    </source>
</evidence>
<evidence type="ECO:0000256" key="1">
    <source>
        <dbReference type="ARBA" id="ARBA00020833"/>
    </source>
</evidence>
<evidence type="ECO:0000256" key="3">
    <source>
        <dbReference type="RuleBase" id="RU003894"/>
    </source>
</evidence>
<dbReference type="InterPro" id="IPR036388">
    <property type="entry name" value="WH-like_DNA-bd_sf"/>
</dbReference>
<dbReference type="GO" id="GO:0005634">
    <property type="term" value="C:nucleus"/>
    <property type="evidence" value="ECO:0007669"/>
    <property type="project" value="UniProtKB-SubCell"/>
</dbReference>
<evidence type="ECO:0000259" key="5">
    <source>
        <dbReference type="PROSITE" id="PS51504"/>
    </source>
</evidence>
<evidence type="ECO:0000313" key="6">
    <source>
        <dbReference type="EMBL" id="PGH06727.1"/>
    </source>
</evidence>
<dbReference type="InterPro" id="IPR036390">
    <property type="entry name" value="WH_DNA-bd_sf"/>
</dbReference>
<dbReference type="InterPro" id="IPR005818">
    <property type="entry name" value="Histone_H1/H5_H15"/>
</dbReference>
<dbReference type="OrthoDB" id="1110759at2759"/>
<dbReference type="PROSITE" id="PS51504">
    <property type="entry name" value="H15"/>
    <property type="match status" value="1"/>
</dbReference>
<dbReference type="Gene3D" id="1.10.10.10">
    <property type="entry name" value="Winged helix-like DNA-binding domain superfamily/Winged helix DNA-binding domain"/>
    <property type="match status" value="1"/>
</dbReference>
<evidence type="ECO:0000313" key="7">
    <source>
        <dbReference type="Proteomes" id="UP000224080"/>
    </source>
</evidence>
<feature type="region of interest" description="Disordered" evidence="4">
    <location>
        <begin position="123"/>
        <end position="254"/>
    </location>
</feature>
<dbReference type="PRINTS" id="PR00624">
    <property type="entry name" value="HISTONEH5"/>
</dbReference>
<dbReference type="Pfam" id="PF00538">
    <property type="entry name" value="Linker_histone"/>
    <property type="match status" value="1"/>
</dbReference>
<gene>
    <name evidence="6" type="ORF">GX51_02168</name>
</gene>
<dbReference type="EMBL" id="PDNC01000019">
    <property type="protein sequence ID" value="PGH06727.1"/>
    <property type="molecule type" value="Genomic_DNA"/>
</dbReference>
<comment type="subcellular location">
    <subcellularLocation>
        <location evidence="3">Nucleus</location>
    </subcellularLocation>
</comment>
<sequence length="254" mass="26742">MAPKKAATKTATHASYRDMIKDAIINVSPSSSRHGRLFSRPLVTPSLPSGHPPPPPTWELISTTQFCRVAFYLVPFANSAPPTAQGTQRKQALKKYVQANNRINITSQSAFDAQFNRAVKTGVEKGDFTQPKGPSGPLKLAKKEPAKPAAKKAAKPAAAKKEKAPAKKATAKATTTTKKAAAPKKTAAAAKPKANVAKPRKAPAAPAVVDTPKVTKTTKSGRVTKTTAKPTPKKKTTGPKKTTTKKATPKKAAA</sequence>
<evidence type="ECO:0000256" key="2">
    <source>
        <dbReference type="ARBA" id="ARBA00023125"/>
    </source>
</evidence>
<dbReference type="GO" id="GO:0003677">
    <property type="term" value="F:DNA binding"/>
    <property type="evidence" value="ECO:0007669"/>
    <property type="project" value="UniProtKB-KW"/>
</dbReference>
<dbReference type="SUPFAM" id="SSF46785">
    <property type="entry name" value="Winged helix' DNA-binding domain"/>
    <property type="match status" value="1"/>
</dbReference>
<dbReference type="STRING" id="2060905.A0A2B7XDJ2"/>
<protein>
    <recommendedName>
        <fullName evidence="1">Histone H1</fullName>
    </recommendedName>
</protein>
<feature type="compositionally biased region" description="Low complexity" evidence="4">
    <location>
        <begin position="167"/>
        <end position="230"/>
    </location>
</feature>
<accession>A0A2B7XDJ2</accession>
<keyword evidence="7" id="KW-1185">Reference proteome</keyword>
<organism evidence="6 7">
    <name type="scientific">Blastomyces parvus</name>
    <dbReference type="NCBI Taxonomy" id="2060905"/>
    <lineage>
        <taxon>Eukaryota</taxon>
        <taxon>Fungi</taxon>
        <taxon>Dikarya</taxon>
        <taxon>Ascomycota</taxon>
        <taxon>Pezizomycotina</taxon>
        <taxon>Eurotiomycetes</taxon>
        <taxon>Eurotiomycetidae</taxon>
        <taxon>Onygenales</taxon>
        <taxon>Ajellomycetaceae</taxon>
        <taxon>Blastomyces</taxon>
    </lineage>
</organism>